<evidence type="ECO:0000313" key="2">
    <source>
        <dbReference type="Proteomes" id="UP000315003"/>
    </source>
</evidence>
<protein>
    <submittedName>
        <fullName evidence="1">Uncharacterized protein</fullName>
    </submittedName>
</protein>
<dbReference type="EMBL" id="CP036272">
    <property type="protein sequence ID" value="QDT59801.1"/>
    <property type="molecule type" value="Genomic_DNA"/>
</dbReference>
<name>A0A517SUK8_9BACT</name>
<proteinExistence type="predicted"/>
<reference evidence="1 2" key="1">
    <citation type="submission" date="2019-02" db="EMBL/GenBank/DDBJ databases">
        <title>Deep-cultivation of Planctomycetes and their phenomic and genomic characterization uncovers novel biology.</title>
        <authorList>
            <person name="Wiegand S."/>
            <person name="Jogler M."/>
            <person name="Boedeker C."/>
            <person name="Pinto D."/>
            <person name="Vollmers J."/>
            <person name="Rivas-Marin E."/>
            <person name="Kohn T."/>
            <person name="Peeters S.H."/>
            <person name="Heuer A."/>
            <person name="Rast P."/>
            <person name="Oberbeckmann S."/>
            <person name="Bunk B."/>
            <person name="Jeske O."/>
            <person name="Meyerdierks A."/>
            <person name="Storesund J.E."/>
            <person name="Kallscheuer N."/>
            <person name="Luecker S."/>
            <person name="Lage O.M."/>
            <person name="Pohl T."/>
            <person name="Merkel B.J."/>
            <person name="Hornburger P."/>
            <person name="Mueller R.-W."/>
            <person name="Bruemmer F."/>
            <person name="Labrenz M."/>
            <person name="Spormann A.M."/>
            <person name="Op den Camp H."/>
            <person name="Overmann J."/>
            <person name="Amann R."/>
            <person name="Jetten M.S.M."/>
            <person name="Mascher T."/>
            <person name="Medema M.H."/>
            <person name="Devos D.P."/>
            <person name="Kaster A.-K."/>
            <person name="Ovreas L."/>
            <person name="Rohde M."/>
            <person name="Galperin M.Y."/>
            <person name="Jogler C."/>
        </authorList>
    </citation>
    <scope>NUCLEOTIDE SEQUENCE [LARGE SCALE GENOMIC DNA]</scope>
    <source>
        <strain evidence="1 2">SV_7m_r</strain>
    </source>
</reference>
<dbReference type="Proteomes" id="UP000315003">
    <property type="component" value="Chromosome"/>
</dbReference>
<dbReference type="AlphaFoldDB" id="A0A517SUK8"/>
<keyword evidence="2" id="KW-1185">Reference proteome</keyword>
<organism evidence="1 2">
    <name type="scientific">Stieleria bergensis</name>
    <dbReference type="NCBI Taxonomy" id="2528025"/>
    <lineage>
        <taxon>Bacteria</taxon>
        <taxon>Pseudomonadati</taxon>
        <taxon>Planctomycetota</taxon>
        <taxon>Planctomycetia</taxon>
        <taxon>Pirellulales</taxon>
        <taxon>Pirellulaceae</taxon>
        <taxon>Stieleria</taxon>
    </lineage>
</organism>
<sequence>MGRGVSVVGYQSAVTSQQLPVSSYQSAVTSQQLPVSSYQSANGPVLPSVA</sequence>
<gene>
    <name evidence="1" type="ORF">SV7mr_23110</name>
</gene>
<accession>A0A517SUK8</accession>
<evidence type="ECO:0000313" key="1">
    <source>
        <dbReference type="EMBL" id="QDT59801.1"/>
    </source>
</evidence>